<dbReference type="InterPro" id="IPR021109">
    <property type="entry name" value="Peptidase_aspartic_dom_sf"/>
</dbReference>
<gene>
    <name evidence="1" type="ORF">QTP70_003248</name>
</gene>
<evidence type="ECO:0000313" key="2">
    <source>
        <dbReference type="Proteomes" id="UP001274896"/>
    </source>
</evidence>
<protein>
    <submittedName>
        <fullName evidence="1">Uncharacterized protein</fullName>
    </submittedName>
</protein>
<comment type="caution">
    <text evidence="1">The sequence shown here is derived from an EMBL/GenBank/DDBJ whole genome shotgun (WGS) entry which is preliminary data.</text>
</comment>
<organism evidence="1 2">
    <name type="scientific">Hemibagrus guttatus</name>
    <dbReference type="NCBI Taxonomy" id="175788"/>
    <lineage>
        <taxon>Eukaryota</taxon>
        <taxon>Metazoa</taxon>
        <taxon>Chordata</taxon>
        <taxon>Craniata</taxon>
        <taxon>Vertebrata</taxon>
        <taxon>Euteleostomi</taxon>
        <taxon>Actinopterygii</taxon>
        <taxon>Neopterygii</taxon>
        <taxon>Teleostei</taxon>
        <taxon>Ostariophysi</taxon>
        <taxon>Siluriformes</taxon>
        <taxon>Bagridae</taxon>
        <taxon>Hemibagrus</taxon>
    </lineage>
</organism>
<dbReference type="CDD" id="cd00303">
    <property type="entry name" value="retropepsin_like"/>
    <property type="match status" value="1"/>
</dbReference>
<name>A0AAE0URK3_9TELE</name>
<keyword evidence="2" id="KW-1185">Reference proteome</keyword>
<evidence type="ECO:0000313" key="1">
    <source>
        <dbReference type="EMBL" id="KAK3515006.1"/>
    </source>
</evidence>
<dbReference type="AlphaFoldDB" id="A0AAE0URK3"/>
<accession>A0AAE0URK3</accession>
<dbReference type="EMBL" id="JAUCMX010000020">
    <property type="protein sequence ID" value="KAK3515006.1"/>
    <property type="molecule type" value="Genomic_DNA"/>
</dbReference>
<proteinExistence type="predicted"/>
<dbReference type="Proteomes" id="UP001274896">
    <property type="component" value="Unassembled WGS sequence"/>
</dbReference>
<reference evidence="1" key="1">
    <citation type="submission" date="2023-06" db="EMBL/GenBank/DDBJ databases">
        <title>Male Hemibagrus guttatus genome.</title>
        <authorList>
            <person name="Bian C."/>
        </authorList>
    </citation>
    <scope>NUCLEOTIDE SEQUENCE</scope>
    <source>
        <strain evidence="1">Male_cb2023</strain>
        <tissue evidence="1">Muscle</tissue>
    </source>
</reference>
<sequence>MQLGRAQVSEEERLRCTEQHLCYYCGNPGYRYRCPVRPSKTQVGNHEIQSSVSVPAMLSLTHDHFHVSALIDSGAAVNIIDNNLVGKHQLPTIPCTSPLRMMAVNNQPIDEGYLYRITKPLK</sequence>
<dbReference type="Gene3D" id="2.40.70.10">
    <property type="entry name" value="Acid Proteases"/>
    <property type="match status" value="1"/>
</dbReference>